<dbReference type="EMBL" id="JAHQIW010002484">
    <property type="protein sequence ID" value="KAJ1355478.1"/>
    <property type="molecule type" value="Genomic_DNA"/>
</dbReference>
<evidence type="ECO:0000256" key="11">
    <source>
        <dbReference type="ARBA" id="ARBA00023137"/>
    </source>
</evidence>
<dbReference type="PRINTS" id="PR00109">
    <property type="entry name" value="TYRKINASE"/>
</dbReference>
<keyword evidence="9 14" id="KW-0727">SH2 domain</keyword>
<dbReference type="GO" id="GO:0005886">
    <property type="term" value="C:plasma membrane"/>
    <property type="evidence" value="ECO:0007669"/>
    <property type="project" value="UniProtKB-SubCell"/>
</dbReference>
<evidence type="ECO:0000256" key="15">
    <source>
        <dbReference type="PROSITE-ProRule" id="PRU10141"/>
    </source>
</evidence>
<evidence type="ECO:0000256" key="3">
    <source>
        <dbReference type="ARBA" id="ARBA00022475"/>
    </source>
</evidence>
<comment type="subcellular location">
    <subcellularLocation>
        <location evidence="1">Cell membrane</location>
        <topology evidence="1">Peripheral membrane protein</topology>
    </subcellularLocation>
    <subcellularLocation>
        <location evidence="2">Cytoplasm</location>
    </subcellularLocation>
</comment>
<dbReference type="GO" id="GO:0005737">
    <property type="term" value="C:cytoplasm"/>
    <property type="evidence" value="ECO:0007669"/>
    <property type="project" value="UniProtKB-SubCell"/>
</dbReference>
<dbReference type="InterPro" id="IPR020635">
    <property type="entry name" value="Tyr_kinase_cat_dom"/>
</dbReference>
<feature type="region of interest" description="Disordered" evidence="17">
    <location>
        <begin position="1"/>
        <end position="50"/>
    </location>
</feature>
<keyword evidence="4" id="KW-0963">Cytoplasm</keyword>
<feature type="compositionally biased region" description="Polar residues" evidence="17">
    <location>
        <begin position="1"/>
        <end position="11"/>
    </location>
</feature>
<comment type="catalytic activity">
    <reaction evidence="12 16">
        <text>L-tyrosyl-[protein] + ATP = O-phospho-L-tyrosyl-[protein] + ADP + H(+)</text>
        <dbReference type="Rhea" id="RHEA:10596"/>
        <dbReference type="Rhea" id="RHEA-COMP:10136"/>
        <dbReference type="Rhea" id="RHEA-COMP:20101"/>
        <dbReference type="ChEBI" id="CHEBI:15378"/>
        <dbReference type="ChEBI" id="CHEBI:30616"/>
        <dbReference type="ChEBI" id="CHEBI:46858"/>
        <dbReference type="ChEBI" id="CHEBI:61978"/>
        <dbReference type="ChEBI" id="CHEBI:456216"/>
        <dbReference type="EC" id="2.7.10.2"/>
    </reaction>
</comment>
<dbReference type="AlphaFoldDB" id="A0AAD5MES6"/>
<dbReference type="GO" id="GO:0005524">
    <property type="term" value="F:ATP binding"/>
    <property type="evidence" value="ECO:0007669"/>
    <property type="project" value="UniProtKB-UniRule"/>
</dbReference>
<evidence type="ECO:0000256" key="6">
    <source>
        <dbReference type="ARBA" id="ARBA00022741"/>
    </source>
</evidence>
<comment type="similarity">
    <text evidence="13">Belongs to the protein kinase superfamily. Tyr protein kinase family. Fes/fps subfamily.</text>
</comment>
<dbReference type="PROSITE" id="PS00109">
    <property type="entry name" value="PROTEIN_KINASE_TYR"/>
    <property type="match status" value="1"/>
</dbReference>
<feature type="domain" description="SH2" evidence="18">
    <location>
        <begin position="147"/>
        <end position="264"/>
    </location>
</feature>
<keyword evidence="3" id="KW-1003">Cell membrane</keyword>
<reference evidence="20" key="1">
    <citation type="submission" date="2021-06" db="EMBL/GenBank/DDBJ databases">
        <title>Parelaphostrongylus tenuis whole genome reference sequence.</title>
        <authorList>
            <person name="Garwood T.J."/>
            <person name="Larsen P.A."/>
            <person name="Fountain-Jones N.M."/>
            <person name="Garbe J.R."/>
            <person name="Macchietto M.G."/>
            <person name="Kania S.A."/>
            <person name="Gerhold R.W."/>
            <person name="Richards J.E."/>
            <person name="Wolf T.M."/>
        </authorList>
    </citation>
    <scope>NUCLEOTIDE SEQUENCE</scope>
    <source>
        <strain evidence="20">MNPRO001-30</strain>
        <tissue evidence="20">Meninges</tissue>
    </source>
</reference>
<keyword evidence="5 16" id="KW-0808">Transferase</keyword>
<keyword evidence="11 16" id="KW-0829">Tyrosine-protein kinase</keyword>
<evidence type="ECO:0000259" key="19">
    <source>
        <dbReference type="PROSITE" id="PS50011"/>
    </source>
</evidence>
<gene>
    <name evidence="20" type="ORF">KIN20_012914</name>
</gene>
<dbReference type="InterPro" id="IPR000980">
    <property type="entry name" value="SH2"/>
</dbReference>
<evidence type="ECO:0000256" key="13">
    <source>
        <dbReference type="ARBA" id="ARBA00061333"/>
    </source>
</evidence>
<dbReference type="CDD" id="cd10361">
    <property type="entry name" value="SH2_Fps_family"/>
    <property type="match status" value="1"/>
</dbReference>
<dbReference type="InterPro" id="IPR036860">
    <property type="entry name" value="SH2_dom_sf"/>
</dbReference>
<dbReference type="SUPFAM" id="SSF55550">
    <property type="entry name" value="SH2 domain"/>
    <property type="match status" value="1"/>
</dbReference>
<evidence type="ECO:0000256" key="4">
    <source>
        <dbReference type="ARBA" id="ARBA00022490"/>
    </source>
</evidence>
<evidence type="ECO:0000256" key="8">
    <source>
        <dbReference type="ARBA" id="ARBA00022840"/>
    </source>
</evidence>
<feature type="domain" description="Protein kinase" evidence="19">
    <location>
        <begin position="276"/>
        <end position="536"/>
    </location>
</feature>
<dbReference type="InterPro" id="IPR017441">
    <property type="entry name" value="Protein_kinase_ATP_BS"/>
</dbReference>
<organism evidence="20 21">
    <name type="scientific">Parelaphostrongylus tenuis</name>
    <name type="common">Meningeal worm</name>
    <dbReference type="NCBI Taxonomy" id="148309"/>
    <lineage>
        <taxon>Eukaryota</taxon>
        <taxon>Metazoa</taxon>
        <taxon>Ecdysozoa</taxon>
        <taxon>Nematoda</taxon>
        <taxon>Chromadorea</taxon>
        <taxon>Rhabditida</taxon>
        <taxon>Rhabditina</taxon>
        <taxon>Rhabditomorpha</taxon>
        <taxon>Strongyloidea</taxon>
        <taxon>Metastrongylidae</taxon>
        <taxon>Parelaphostrongylus</taxon>
    </lineage>
</organism>
<sequence length="559" mass="63473">MSANDAMSTHQKIVKQVEEKSGVVNKVEEKPAVGEQGLRQKTKTKSDLFTKDDEEPKYAFSHFYNVTHGDECTTNHHIMDKGQEPYPSATKYMQVIKCISGNSNDSRWPRAEPNQCCSSNETSLRPLWYQFIDPGGMDGSMLRNFDFYHGFLPREDLPSLLKQVGDYLLRVSEVGEVNNDSTIIQRDIILSILTEYNADKSGEGRSFMGDVKTGKLKNLVIKRQGSMYQIESNRAFDTLRELIEFYKTNTGQLNMFTFLLKNPIKLQSWEYLHSDVKEGVLLGKGAFGEVRAGTLQLKTGESIEVAIKITKCSSDLCKAKIKEMMREARLMRNFNHKNIVRIYGVAVDKQPLYILLELVSGGSLQSFLKANAGKIDVRDKIRMCLEAAQGVAYLHSQRCMHRDLAARNCLITNDRVVKVSDFGLSLIGTTYVIRTRTKLPIKWLAPETISTFTFSLKTDVFSFGVMAYEIFSDGAEPWEGKTNAEVKVAVTNGECVQMPSCCPELLRCFIATRIFANNPEMRAEMIEVVETFQRAYSESRTFRMRRKIKSFMQDVSRLS</sequence>
<dbReference type="SMART" id="SM00252">
    <property type="entry name" value="SH2"/>
    <property type="match status" value="1"/>
</dbReference>
<evidence type="ECO:0000313" key="20">
    <source>
        <dbReference type="EMBL" id="KAJ1355478.1"/>
    </source>
</evidence>
<keyword evidence="7 16" id="KW-0418">Kinase</keyword>
<dbReference type="PANTHER" id="PTHR24418">
    <property type="entry name" value="TYROSINE-PROTEIN KINASE"/>
    <property type="match status" value="1"/>
</dbReference>
<name>A0AAD5MES6_PARTN</name>
<evidence type="ECO:0000259" key="18">
    <source>
        <dbReference type="PROSITE" id="PS50001"/>
    </source>
</evidence>
<dbReference type="InterPro" id="IPR050198">
    <property type="entry name" value="Non-receptor_tyrosine_kinases"/>
</dbReference>
<dbReference type="PROSITE" id="PS00107">
    <property type="entry name" value="PROTEIN_KINASE_ATP"/>
    <property type="match status" value="1"/>
</dbReference>
<dbReference type="Gene3D" id="1.10.510.10">
    <property type="entry name" value="Transferase(Phosphotransferase) domain 1"/>
    <property type="match status" value="1"/>
</dbReference>
<protein>
    <recommendedName>
        <fullName evidence="16">Tyrosine-protein kinase</fullName>
        <ecNumber evidence="16">2.7.10.2</ecNumber>
    </recommendedName>
</protein>
<evidence type="ECO:0000256" key="12">
    <source>
        <dbReference type="ARBA" id="ARBA00051245"/>
    </source>
</evidence>
<dbReference type="Gene3D" id="3.30.505.10">
    <property type="entry name" value="SH2 domain"/>
    <property type="match status" value="1"/>
</dbReference>
<evidence type="ECO:0000256" key="7">
    <source>
        <dbReference type="ARBA" id="ARBA00022777"/>
    </source>
</evidence>
<dbReference type="GO" id="GO:0004715">
    <property type="term" value="F:non-membrane spanning protein tyrosine kinase activity"/>
    <property type="evidence" value="ECO:0007669"/>
    <property type="project" value="UniProtKB-EC"/>
</dbReference>
<evidence type="ECO:0000313" key="21">
    <source>
        <dbReference type="Proteomes" id="UP001196413"/>
    </source>
</evidence>
<feature type="binding site" evidence="15">
    <location>
        <position position="308"/>
    </location>
    <ligand>
        <name>ATP</name>
        <dbReference type="ChEBI" id="CHEBI:30616"/>
    </ligand>
</feature>
<dbReference type="InterPro" id="IPR008266">
    <property type="entry name" value="Tyr_kinase_AS"/>
</dbReference>
<dbReference type="InterPro" id="IPR001245">
    <property type="entry name" value="Ser-Thr/Tyr_kinase_cat_dom"/>
</dbReference>
<dbReference type="Proteomes" id="UP001196413">
    <property type="component" value="Unassembled WGS sequence"/>
</dbReference>
<accession>A0AAD5MES6</accession>
<dbReference type="EC" id="2.7.10.2" evidence="16"/>
<comment type="caution">
    <text evidence="20">The sequence shown here is derived from an EMBL/GenBank/DDBJ whole genome shotgun (WGS) entry which is preliminary data.</text>
</comment>
<dbReference type="PROSITE" id="PS50001">
    <property type="entry name" value="SH2"/>
    <property type="match status" value="1"/>
</dbReference>
<keyword evidence="21" id="KW-1185">Reference proteome</keyword>
<evidence type="ECO:0000256" key="5">
    <source>
        <dbReference type="ARBA" id="ARBA00022679"/>
    </source>
</evidence>
<dbReference type="CDD" id="cd00192">
    <property type="entry name" value="PTKc"/>
    <property type="match status" value="1"/>
</dbReference>
<evidence type="ECO:0000256" key="2">
    <source>
        <dbReference type="ARBA" id="ARBA00004496"/>
    </source>
</evidence>
<keyword evidence="8 15" id="KW-0067">ATP-binding</keyword>
<evidence type="ECO:0000256" key="10">
    <source>
        <dbReference type="ARBA" id="ARBA00023136"/>
    </source>
</evidence>
<dbReference type="PROSITE" id="PS50011">
    <property type="entry name" value="PROTEIN_KINASE_DOM"/>
    <property type="match status" value="1"/>
</dbReference>
<dbReference type="FunFam" id="3.30.200.20:FF:000194">
    <property type="entry name" value="protein-tyrosine kinase 2-beta isoform X1"/>
    <property type="match status" value="1"/>
</dbReference>
<dbReference type="SUPFAM" id="SSF56112">
    <property type="entry name" value="Protein kinase-like (PK-like)"/>
    <property type="match status" value="1"/>
</dbReference>
<evidence type="ECO:0000256" key="1">
    <source>
        <dbReference type="ARBA" id="ARBA00004202"/>
    </source>
</evidence>
<feature type="compositionally biased region" description="Basic and acidic residues" evidence="17">
    <location>
        <begin position="15"/>
        <end position="32"/>
    </location>
</feature>
<evidence type="ECO:0000256" key="17">
    <source>
        <dbReference type="SAM" id="MobiDB-lite"/>
    </source>
</evidence>
<evidence type="ECO:0000256" key="14">
    <source>
        <dbReference type="PROSITE-ProRule" id="PRU00191"/>
    </source>
</evidence>
<evidence type="ECO:0000256" key="9">
    <source>
        <dbReference type="ARBA" id="ARBA00022999"/>
    </source>
</evidence>
<dbReference type="Pfam" id="PF07714">
    <property type="entry name" value="PK_Tyr_Ser-Thr"/>
    <property type="match status" value="1"/>
</dbReference>
<dbReference type="InterPro" id="IPR035849">
    <property type="entry name" value="Fes/Fps/Fer_SH2"/>
</dbReference>
<keyword evidence="6 15" id="KW-0547">Nucleotide-binding</keyword>
<keyword evidence="10" id="KW-0472">Membrane</keyword>
<evidence type="ECO:0000256" key="16">
    <source>
        <dbReference type="RuleBase" id="RU362096"/>
    </source>
</evidence>
<dbReference type="InterPro" id="IPR011009">
    <property type="entry name" value="Kinase-like_dom_sf"/>
</dbReference>
<dbReference type="SMART" id="SM00219">
    <property type="entry name" value="TyrKc"/>
    <property type="match status" value="1"/>
</dbReference>
<proteinExistence type="inferred from homology"/>
<dbReference type="InterPro" id="IPR000719">
    <property type="entry name" value="Prot_kinase_dom"/>
</dbReference>